<organism evidence="3 4">
    <name type="scientific">Vibrio maritimus</name>
    <dbReference type="NCBI Taxonomy" id="990268"/>
    <lineage>
        <taxon>Bacteria</taxon>
        <taxon>Pseudomonadati</taxon>
        <taxon>Pseudomonadota</taxon>
        <taxon>Gammaproteobacteria</taxon>
        <taxon>Vibrionales</taxon>
        <taxon>Vibrionaceae</taxon>
        <taxon>Vibrio</taxon>
    </lineage>
</organism>
<reference evidence="3 4" key="1">
    <citation type="submission" date="2014-09" db="EMBL/GenBank/DDBJ databases">
        <title>Vibrio maritimus JCM 19240. (C210) whole genome shotgun sequence.</title>
        <authorList>
            <person name="Sawabe T."/>
            <person name="Meirelles P."/>
            <person name="Nakanishi M."/>
            <person name="Sayaka M."/>
            <person name="Hattori M."/>
            <person name="Ohkuma M."/>
        </authorList>
    </citation>
    <scope>NUCLEOTIDE SEQUENCE [LARGE SCALE GENOMIC DNA]</scope>
    <source>
        <strain evidence="3 4">JCM 19240</strain>
    </source>
</reference>
<dbReference type="SUPFAM" id="SSF111364">
    <property type="entry name" value="Tsx-like channel"/>
    <property type="match status" value="1"/>
</dbReference>
<evidence type="ECO:0000313" key="3">
    <source>
        <dbReference type="EMBL" id="GAL33057.1"/>
    </source>
</evidence>
<accession>A0A090TPF1</accession>
<feature type="chain" id="PRO_5001865914" evidence="2">
    <location>
        <begin position="22"/>
        <end position="208"/>
    </location>
</feature>
<dbReference type="Proteomes" id="UP000029224">
    <property type="component" value="Unassembled WGS sequence"/>
</dbReference>
<protein>
    <submittedName>
        <fullName evidence="3">Putative exported protein</fullName>
    </submittedName>
</protein>
<evidence type="ECO:0000256" key="2">
    <source>
        <dbReference type="SAM" id="SignalP"/>
    </source>
</evidence>
<dbReference type="AlphaFoldDB" id="A0A090TPF1"/>
<dbReference type="GO" id="GO:0009279">
    <property type="term" value="C:cell outer membrane"/>
    <property type="evidence" value="ECO:0007669"/>
    <property type="project" value="InterPro"/>
</dbReference>
<comment type="caution">
    <text evidence="3">The sequence shown here is derived from an EMBL/GenBank/DDBJ whole genome shotgun (WGS) entry which is preliminary data.</text>
</comment>
<comment type="similarity">
    <text evidence="1">Belongs to the nucleoside-specific channel-forming outer membrane porin (Tsx) (TC 1.B.10) family.</text>
</comment>
<evidence type="ECO:0000313" key="4">
    <source>
        <dbReference type="Proteomes" id="UP000029224"/>
    </source>
</evidence>
<keyword evidence="4" id="KW-1185">Reference proteome</keyword>
<dbReference type="Pfam" id="PF03502">
    <property type="entry name" value="Channel_Tsx"/>
    <property type="match status" value="1"/>
</dbReference>
<sequence>MRKSLLALGVVAAVAAVPASAEYLYGFGGVYLDHQSWDHGPNAIQDGQDGKGRNQFVLGIEGGAGFTWGELYGFYDRESVEKSSSEQKNSMKGTAHIYLGDSGVSLYGQVYHHDNPAQSETNRVLGLGYTALKGDNWFFKPWLVFTTSLLGILSHQTQMLMAATVTWLVGLHATVSKHLVKTSHSLTGTRSSLIATTHTLKTKVVKTA</sequence>
<dbReference type="EMBL" id="BBMT01000002">
    <property type="protein sequence ID" value="GAL33057.1"/>
    <property type="molecule type" value="Genomic_DNA"/>
</dbReference>
<proteinExistence type="inferred from homology"/>
<evidence type="ECO:0000256" key="1">
    <source>
        <dbReference type="ARBA" id="ARBA00008728"/>
    </source>
</evidence>
<reference evidence="3 4" key="2">
    <citation type="submission" date="2014-09" db="EMBL/GenBank/DDBJ databases">
        <authorList>
            <consortium name="NBRP consortium"/>
            <person name="Sawabe T."/>
            <person name="Meirelles P."/>
            <person name="Nakanishi M."/>
            <person name="Sayaka M."/>
            <person name="Hattori M."/>
            <person name="Ohkuma M."/>
        </authorList>
    </citation>
    <scope>NUCLEOTIDE SEQUENCE [LARGE SCALE GENOMIC DNA]</scope>
    <source>
        <strain evidence="3 4">JCM 19240</strain>
    </source>
</reference>
<name>A0A090TPF1_9VIBR</name>
<gene>
    <name evidence="3" type="ORF">JCM19240_6489</name>
</gene>
<dbReference type="InterPro" id="IPR036777">
    <property type="entry name" value="Channel_Tsx-like_sf"/>
</dbReference>
<keyword evidence="2" id="KW-0732">Signal</keyword>
<dbReference type="InterPro" id="IPR018013">
    <property type="entry name" value="Channel_Tsx-like"/>
</dbReference>
<feature type="signal peptide" evidence="2">
    <location>
        <begin position="1"/>
        <end position="21"/>
    </location>
</feature>